<dbReference type="OrthoDB" id="122018at2759"/>
<feature type="compositionally biased region" description="Pro residues" evidence="1">
    <location>
        <begin position="53"/>
        <end position="64"/>
    </location>
</feature>
<organism evidence="5 6">
    <name type="scientific">Miscanthus lutarioriparius</name>
    <dbReference type="NCBI Taxonomy" id="422564"/>
    <lineage>
        <taxon>Eukaryota</taxon>
        <taxon>Viridiplantae</taxon>
        <taxon>Streptophyta</taxon>
        <taxon>Embryophyta</taxon>
        <taxon>Tracheophyta</taxon>
        <taxon>Spermatophyta</taxon>
        <taxon>Magnoliopsida</taxon>
        <taxon>Liliopsida</taxon>
        <taxon>Poales</taxon>
        <taxon>Poaceae</taxon>
        <taxon>PACMAD clade</taxon>
        <taxon>Panicoideae</taxon>
        <taxon>Andropogonodae</taxon>
        <taxon>Andropogoneae</taxon>
        <taxon>Saccharinae</taxon>
        <taxon>Miscanthus</taxon>
    </lineage>
</organism>
<evidence type="ECO:0000313" key="6">
    <source>
        <dbReference type="Proteomes" id="UP000604825"/>
    </source>
</evidence>
<feature type="transmembrane region" description="Helical" evidence="2">
    <location>
        <begin position="1339"/>
        <end position="1362"/>
    </location>
</feature>
<gene>
    <name evidence="5" type="ORF">NCGR_LOCUS26861</name>
</gene>
<evidence type="ECO:0000256" key="2">
    <source>
        <dbReference type="SAM" id="Phobius"/>
    </source>
</evidence>
<dbReference type="Proteomes" id="UP000604825">
    <property type="component" value="Unassembled WGS sequence"/>
</dbReference>
<feature type="domain" description="DUF8003" evidence="4">
    <location>
        <begin position="788"/>
        <end position="862"/>
    </location>
</feature>
<evidence type="ECO:0000259" key="4">
    <source>
        <dbReference type="Pfam" id="PF26010"/>
    </source>
</evidence>
<keyword evidence="2" id="KW-0472">Membrane</keyword>
<accession>A0A811PHK8</accession>
<keyword evidence="3" id="KW-0732">Signal</keyword>
<feature type="transmembrane region" description="Helical" evidence="2">
    <location>
        <begin position="1303"/>
        <end position="1327"/>
    </location>
</feature>
<feature type="region of interest" description="Disordered" evidence="1">
    <location>
        <begin position="45"/>
        <end position="69"/>
    </location>
</feature>
<keyword evidence="2" id="KW-1133">Transmembrane helix</keyword>
<feature type="chain" id="PRO_5033053532" description="DUF8003 domain-containing protein" evidence="3">
    <location>
        <begin position="23"/>
        <end position="1427"/>
    </location>
</feature>
<sequence length="1427" mass="152437">MACHLCILLNLRLLLLLGAVLGNAGLDRGGGAEASDQADPDPYSILMWHDYSPPSPPLPPPDPASPTATCEGDLHGKGDFLTRCEVSEEVELGGDVHITGNGSLVLLSGASLTCEKHGCVISANLSGEVRLSRGVRVRAGRVTLVATNITVADTVVVNTTALAGDPPDRTSGVPTGTHGDGGGHGGRGASCFVKEGQTQEDSWGGDAYAWSDLEHPWSYGSKGGSTSVEKDYGGAGGGIVWLFAEELVMNGTVLADGGDSNEKGGGGSGGSIFIKAASMHGGGKISASGGDGLAGGGGGRVSINVFSRHDDTQIFVHGGRSSGCPDNAGAAGTLYEAVPKSLIVSNNNLSTQTDTLLLEFPNQPLWTNVFVRNRAKVAVPLLWSRVQVEGQLSLLSGAILTFGLTRYPYSEFELMAEELLMSDSTIKVFGALRMSVKMLLMWNSRMEIDGGGDSIVATSLLDASNLIVLKESSVIHSNANLGVRGQGLLNLSGDGDTIEAQILILSLFYSIQVGPGSVLRGPHVNRSSDDVAPKLNCEADSCPVEIIHPPEDCNLNSSLSFTLQVCRVEDIDVWGLVQGTVIHFNRARSVTVHTSGTISASGLGCQTGVGQGKMLNSSICGGGGHGGKGGDGFYKGAEGGAIYDNADLPCELGSGSGNDSTELSTAGGGIIVMGSWEYSLPTLALYGSVESNGGSYANGSVGGPGGGSGGTILLFVHTLSLAESSVLSSVGGFGSAGSGGGGGGRIHFHWSNIPTGDEYVPVAAVKGSILTSGGVSKGLGYSGGNGTVTGKACPKGLYGTFCKECPTGTYKNVTGSSKSLCFPCPSGELPRRAIYINVRGGAAETPCPYRCMSDRYRMPHCYTALEELIYTFGGPWLFGLLLSGLLILLALVLSVARMKFVGTDELPGPAPTQQGSQIDHSFPFLESLNEVIETNRAEESHGHVHRMYFMGPNTFSEPWHLSHSPPEQITEIVYEDAFNRFVDEINTLAAYQWWEGSIYSILCILAYPLAWSWQQWRRRKKLQRLREFVRSEYDHSCLRSCRSRALYEGLKVTATPDLMLGYLDFFLAGDEKRPDLPPRLRQRFPMSLIFGGDGSYMAPFSLNCDSVLTSLMSQAVPSWIWHRLVAGLNAQLRLVRCGNLKVTFLPVIDWLETHANPSLAENRIRVDLAWFQATALGCCQLGLLVYAVEGEAAVIEPDGSPRVKTEQRTPTQNMLADTQLSQSRIKDALMRKRITGGVLDSNSLRTLKDRRDLFYPFSLILHNSKPVGHQDLVGLVISILLLADFSLVLLTFLQLYSYSMVDVLLVLFILPLGILSPFPAGINALFSHGPRRSAGLARVYALWNITSLVNVVVAFICGFVHYKSSTKTHPSVQPWNLGTDESGWWLFPTGLMLLKCIQARLVDWHVANLEIQDRAVYSDDPNIFWQS</sequence>
<dbReference type="EMBL" id="CAJGYO010000006">
    <property type="protein sequence ID" value="CAD6240203.1"/>
    <property type="molecule type" value="Genomic_DNA"/>
</dbReference>
<evidence type="ECO:0000256" key="1">
    <source>
        <dbReference type="SAM" id="MobiDB-lite"/>
    </source>
</evidence>
<feature type="transmembrane region" description="Helical" evidence="2">
    <location>
        <begin position="876"/>
        <end position="896"/>
    </location>
</feature>
<evidence type="ECO:0000313" key="5">
    <source>
        <dbReference type="EMBL" id="CAD6240203.1"/>
    </source>
</evidence>
<dbReference type="Pfam" id="PF26010">
    <property type="entry name" value="DUF8003"/>
    <property type="match status" value="1"/>
</dbReference>
<reference evidence="5" key="1">
    <citation type="submission" date="2020-10" db="EMBL/GenBank/DDBJ databases">
        <authorList>
            <person name="Han B."/>
            <person name="Lu T."/>
            <person name="Zhao Q."/>
            <person name="Huang X."/>
            <person name="Zhao Y."/>
        </authorList>
    </citation>
    <scope>NUCLEOTIDE SEQUENCE</scope>
</reference>
<dbReference type="InterPro" id="IPR058316">
    <property type="entry name" value="DUF8003"/>
</dbReference>
<evidence type="ECO:0000256" key="3">
    <source>
        <dbReference type="SAM" id="SignalP"/>
    </source>
</evidence>
<protein>
    <recommendedName>
        <fullName evidence="4">DUF8003 domain-containing protein</fullName>
    </recommendedName>
</protein>
<name>A0A811PHK8_9POAL</name>
<keyword evidence="2" id="KW-0812">Transmembrane</keyword>
<feature type="signal peptide" evidence="3">
    <location>
        <begin position="1"/>
        <end position="22"/>
    </location>
</feature>
<feature type="region of interest" description="Disordered" evidence="1">
    <location>
        <begin position="162"/>
        <end position="184"/>
    </location>
</feature>
<dbReference type="PANTHER" id="PTHR31513">
    <property type="entry name" value="EPHRIN TYPE-B RECEPTOR"/>
    <property type="match status" value="1"/>
</dbReference>
<feature type="transmembrane region" description="Helical" evidence="2">
    <location>
        <begin position="1272"/>
        <end position="1297"/>
    </location>
</feature>
<dbReference type="PANTHER" id="PTHR31513:SF1">
    <property type="entry name" value="EPHRIN TYPE-B RECEPTOR"/>
    <property type="match status" value="1"/>
</dbReference>
<comment type="caution">
    <text evidence="5">The sequence shown here is derived from an EMBL/GenBank/DDBJ whole genome shotgun (WGS) entry which is preliminary data.</text>
</comment>
<keyword evidence="6" id="KW-1185">Reference proteome</keyword>
<proteinExistence type="predicted"/>